<protein>
    <recommendedName>
        <fullName evidence="3">Peptidase A1 domain-containing protein</fullName>
    </recommendedName>
</protein>
<dbReference type="InterPro" id="IPR033121">
    <property type="entry name" value="PEPTIDASE_A1"/>
</dbReference>
<comment type="caution">
    <text evidence="4">The sequence shown here is derived from an EMBL/GenBank/DDBJ whole genome shotgun (WGS) entry which is preliminary data.</text>
</comment>
<feature type="compositionally biased region" description="Basic and acidic residues" evidence="1">
    <location>
        <begin position="545"/>
        <end position="558"/>
    </location>
</feature>
<dbReference type="PROSITE" id="PS51767">
    <property type="entry name" value="PEPTIDASE_A1"/>
    <property type="match status" value="1"/>
</dbReference>
<feature type="region of interest" description="Disordered" evidence="1">
    <location>
        <begin position="520"/>
        <end position="558"/>
    </location>
</feature>
<dbReference type="Gene3D" id="2.40.70.10">
    <property type="entry name" value="Acid Proteases"/>
    <property type="match status" value="2"/>
</dbReference>
<keyword evidence="2" id="KW-0812">Transmembrane</keyword>
<proteinExistence type="predicted"/>
<keyword evidence="2" id="KW-0472">Membrane</keyword>
<evidence type="ECO:0000256" key="2">
    <source>
        <dbReference type="SAM" id="Phobius"/>
    </source>
</evidence>
<dbReference type="OrthoDB" id="4074350at2759"/>
<sequence>MPKQQCESSRGYLFNTSESTTFQKTGYFSLQNPLALDDRMIGLYGLETVSLGSPGNGEGPTVNGTFIGTIGTYNTLATPEFWLGYIGLQSQAKTFFEEPSHPSYITALFEAQGIPSQSFGYSAGANYRHTEATSLGSLTLGGYDASCIVSNDMIFMPNTDGNLMVDLVGLVARTTSASDIDLLNGTNVNMNIDSTIAEIWLPVAVCKIFEDAFGLIYDEVTDLYLVDDISHRILMGLNPNVTFALRPTTKSDTPRTVQIVLPYAAFDLQASSPYQGLNKTQRYFPIRRGTNESQWTLGRTFFQEAYLKVDWERSQFGLYQRDWTDRQSDIAAIVSPRYGKTTGVEDLDRASSKLSTGAIVGIAVVAVIVVLIAATTTWWIWQRPRRQKQPDYSSVAAATTPSKHPEDSAFADVVGGPLVFQKSELPGESNVTKNNDPFADAEAIEQPIYEMMGDFPAAHEAGGRQLSEKESMIVRERTINGVDPNGTPILPAPHAAGRSATLTISDIVISNGTDHHRRASFSSRAAQHEGCPDLPPYTAQQGPSHTEDHVRRRFSYES</sequence>
<feature type="domain" description="Peptidase A1" evidence="3">
    <location>
        <begin position="1"/>
        <end position="319"/>
    </location>
</feature>
<evidence type="ECO:0000313" key="4">
    <source>
        <dbReference type="EMBL" id="CAG5154421.1"/>
    </source>
</evidence>
<dbReference type="InterPro" id="IPR021109">
    <property type="entry name" value="Peptidase_aspartic_dom_sf"/>
</dbReference>
<dbReference type="SUPFAM" id="SSF50630">
    <property type="entry name" value="Acid proteases"/>
    <property type="match status" value="1"/>
</dbReference>
<feature type="transmembrane region" description="Helical" evidence="2">
    <location>
        <begin position="358"/>
        <end position="381"/>
    </location>
</feature>
<dbReference type="RefSeq" id="XP_043167144.1">
    <property type="nucleotide sequence ID" value="XM_043311209.1"/>
</dbReference>
<accession>A0A8J2HX24</accession>
<dbReference type="AlphaFoldDB" id="A0A8J2HX24"/>
<gene>
    <name evidence="4" type="ORF">ALTATR162_LOCUS3601</name>
</gene>
<name>A0A8J2HX24_9PLEO</name>
<evidence type="ECO:0000259" key="3">
    <source>
        <dbReference type="PROSITE" id="PS51767"/>
    </source>
</evidence>
<organism evidence="4 5">
    <name type="scientific">Alternaria atra</name>
    <dbReference type="NCBI Taxonomy" id="119953"/>
    <lineage>
        <taxon>Eukaryota</taxon>
        <taxon>Fungi</taxon>
        <taxon>Dikarya</taxon>
        <taxon>Ascomycota</taxon>
        <taxon>Pezizomycotina</taxon>
        <taxon>Dothideomycetes</taxon>
        <taxon>Pleosporomycetidae</taxon>
        <taxon>Pleosporales</taxon>
        <taxon>Pleosporineae</taxon>
        <taxon>Pleosporaceae</taxon>
        <taxon>Alternaria</taxon>
        <taxon>Alternaria sect. Ulocladioides</taxon>
    </lineage>
</organism>
<evidence type="ECO:0000313" key="5">
    <source>
        <dbReference type="Proteomes" id="UP000676310"/>
    </source>
</evidence>
<dbReference type="Proteomes" id="UP000676310">
    <property type="component" value="Unassembled WGS sequence"/>
</dbReference>
<dbReference type="GeneID" id="67015176"/>
<dbReference type="EMBL" id="CAJRGZ010000016">
    <property type="protein sequence ID" value="CAG5154421.1"/>
    <property type="molecule type" value="Genomic_DNA"/>
</dbReference>
<keyword evidence="2" id="KW-1133">Transmembrane helix</keyword>
<evidence type="ECO:0000256" key="1">
    <source>
        <dbReference type="SAM" id="MobiDB-lite"/>
    </source>
</evidence>
<reference evidence="4" key="1">
    <citation type="submission" date="2021-05" db="EMBL/GenBank/DDBJ databases">
        <authorList>
            <person name="Stam R."/>
        </authorList>
    </citation>
    <scope>NUCLEOTIDE SEQUENCE</scope>
    <source>
        <strain evidence="4">CS162</strain>
    </source>
</reference>
<keyword evidence="5" id="KW-1185">Reference proteome</keyword>